<comment type="subcellular location">
    <subcellularLocation>
        <location evidence="1">Cell inner membrane</location>
        <topology evidence="1">Multi-pass membrane protein</topology>
    </subcellularLocation>
</comment>
<evidence type="ECO:0000313" key="10">
    <source>
        <dbReference type="Proteomes" id="UP000075787"/>
    </source>
</evidence>
<keyword evidence="5 8" id="KW-0812">Transmembrane</keyword>
<dbReference type="Gene3D" id="1.20.1640.10">
    <property type="entry name" value="Multidrug efflux transporter AcrB transmembrane domain"/>
    <property type="match status" value="2"/>
</dbReference>
<evidence type="ECO:0000256" key="1">
    <source>
        <dbReference type="ARBA" id="ARBA00004429"/>
    </source>
</evidence>
<feature type="transmembrane region" description="Helical" evidence="8">
    <location>
        <begin position="950"/>
        <end position="972"/>
    </location>
</feature>
<dbReference type="SUPFAM" id="SSF82866">
    <property type="entry name" value="Multidrug efflux transporter AcrB transmembrane domain"/>
    <property type="match status" value="2"/>
</dbReference>
<dbReference type="InterPro" id="IPR001036">
    <property type="entry name" value="Acrflvin-R"/>
</dbReference>
<comment type="caution">
    <text evidence="9">The sequence shown here is derived from an EMBL/GenBank/DDBJ whole genome shotgun (WGS) entry which is preliminary data.</text>
</comment>
<keyword evidence="7 8" id="KW-0472">Membrane</keyword>
<name>A0A162KBM1_9PROT</name>
<evidence type="ECO:0000256" key="3">
    <source>
        <dbReference type="ARBA" id="ARBA00022475"/>
    </source>
</evidence>
<feature type="transmembrane region" description="Helical" evidence="8">
    <location>
        <begin position="333"/>
        <end position="352"/>
    </location>
</feature>
<dbReference type="InterPro" id="IPR027463">
    <property type="entry name" value="AcrB_DN_DC_subdom"/>
</dbReference>
<evidence type="ECO:0000256" key="8">
    <source>
        <dbReference type="SAM" id="Phobius"/>
    </source>
</evidence>
<reference evidence="9 10" key="1">
    <citation type="submission" date="2015-12" db="EMBL/GenBank/DDBJ databases">
        <title>Genome sequence of Tistrella mobilis MCCC 1A02139.</title>
        <authorList>
            <person name="Lu L."/>
            <person name="Lai Q."/>
            <person name="Shao Z."/>
            <person name="Qian P."/>
        </authorList>
    </citation>
    <scope>NUCLEOTIDE SEQUENCE [LARGE SCALE GENOMIC DNA]</scope>
    <source>
        <strain evidence="9 10">MCCC 1A02139</strain>
    </source>
</reference>
<feature type="transmembrane region" description="Helical" evidence="8">
    <location>
        <begin position="462"/>
        <end position="489"/>
    </location>
</feature>
<feature type="transmembrane region" description="Helical" evidence="8">
    <location>
        <begin position="978"/>
        <end position="1004"/>
    </location>
</feature>
<feature type="transmembrane region" description="Helical" evidence="8">
    <location>
        <begin position="849"/>
        <end position="868"/>
    </location>
</feature>
<feature type="transmembrane region" description="Helical" evidence="8">
    <location>
        <begin position="430"/>
        <end position="450"/>
    </location>
</feature>
<dbReference type="PRINTS" id="PR00702">
    <property type="entry name" value="ACRIFLAVINRP"/>
</dbReference>
<feature type="transmembrane region" description="Helical" evidence="8">
    <location>
        <begin position="875"/>
        <end position="895"/>
    </location>
</feature>
<accession>A0A162KBM1</accession>
<dbReference type="Proteomes" id="UP000075787">
    <property type="component" value="Unassembled WGS sequence"/>
</dbReference>
<dbReference type="RefSeq" id="WP_062767323.1">
    <property type="nucleotide sequence ID" value="NZ_CP121045.1"/>
</dbReference>
<gene>
    <name evidence="9" type="ORF">AUP44_11170</name>
</gene>
<dbReference type="AlphaFoldDB" id="A0A162KBM1"/>
<dbReference type="SUPFAM" id="SSF82693">
    <property type="entry name" value="Multidrug efflux transporter AcrB pore domain, PN1, PN2, PC1 and PC2 subdomains"/>
    <property type="match status" value="3"/>
</dbReference>
<dbReference type="GO" id="GO:0042910">
    <property type="term" value="F:xenobiotic transmembrane transporter activity"/>
    <property type="evidence" value="ECO:0007669"/>
    <property type="project" value="TreeGrafter"/>
</dbReference>
<keyword evidence="4" id="KW-0997">Cell inner membrane</keyword>
<dbReference type="Gene3D" id="3.30.2090.10">
    <property type="entry name" value="Multidrug efflux transporter AcrB TolC docking domain, DN and DC subdomains"/>
    <property type="match status" value="2"/>
</dbReference>
<evidence type="ECO:0000256" key="7">
    <source>
        <dbReference type="ARBA" id="ARBA00023136"/>
    </source>
</evidence>
<dbReference type="FunFam" id="1.20.1640.10:FF:000001">
    <property type="entry name" value="Efflux pump membrane transporter"/>
    <property type="match status" value="1"/>
</dbReference>
<keyword evidence="2" id="KW-0813">Transport</keyword>
<dbReference type="Pfam" id="PF00873">
    <property type="entry name" value="ACR_tran"/>
    <property type="match status" value="1"/>
</dbReference>
<evidence type="ECO:0000313" key="9">
    <source>
        <dbReference type="EMBL" id="KYO50877.1"/>
    </source>
</evidence>
<evidence type="ECO:0000256" key="6">
    <source>
        <dbReference type="ARBA" id="ARBA00022989"/>
    </source>
</evidence>
<dbReference type="Gene3D" id="3.30.70.1430">
    <property type="entry name" value="Multidrug efflux transporter AcrB pore domain"/>
    <property type="match status" value="2"/>
</dbReference>
<dbReference type="Gene3D" id="3.30.70.1440">
    <property type="entry name" value="Multidrug efflux transporter AcrB pore domain"/>
    <property type="match status" value="1"/>
</dbReference>
<feature type="transmembrane region" description="Helical" evidence="8">
    <location>
        <begin position="359"/>
        <end position="380"/>
    </location>
</feature>
<sequence>MKLSDICIQRPVFATVLSFVVLLLGLVAYDRLSVREYPNIDPPVVNVETTYPGASAQIMESQITQILEDSLSGIEGIDYITSISRQQQSQITLRFKLDRDPSDAAADVRDRVARVRGQLPDEIDEPIIEKVEADAQPIIYLAFSSDRHSPLELSDYADRYVKDQLQILTGVSQVMIFGERRYSMRIALDPIRVAGYGLTIQEIEAALAAQNVEIPAGTIESAEREFTVLSETDLQRPEQFNAIVLAERDGHQIHLSDVGQAFIGAEAEDSAARFNGKPAVAMGVVKQATANPLDVSAAVRARIPEIIENLPQGMQVDVAYDSSVFIQESINNVYDTIIEAVVLVILIIFLFLRSLRATLVPLVTIPVSLIGAFFMMYLLGFTINTLTLLSLVLAIGLVVDDAIVMLENIFRHIEAGMSPMRAAFKGSREIAFAVIAMTITLAAVYMPIAFQTGTTGRLFTEFALTLAGAVLISGFVALTLTPMMCGVLLKHQSSHGLFYRVIEGFLNGLTRGYRATLKGALKVRPLILLIGLAVASGSFFLLKALPEELAPYEDQGFLIGFIIGPEGATLDYTERYARGLEGIYAGIPEAETYFVVAGFPLKSQGISFVKLKDWADRERSASEIAASVMPSMFGGLPGVMAFPIPPAPLGQEIGQKPVQFVVQSSLPYEQLGALVDKIVARAMQNPGLQNVETDLKLNRPQLTVSVDRAKAADLGIGVDVIGRTLETALGGRQVTRFKLHGDQYDVIIRLDDRYRATPSDLSAIYVRSATGEMVQLSNLVKVTETVAPQGLNHFNQLRSVTVDANLAPGYALGDALTFLDQVAREELGGQATTDLSGQSREFRDSASSLVMTFVLALGFIFLVLAAQFESWRDPFIIMLTVPLSITGGLLALYVSGGTFNIYSQVGVVTLIGLITKHGILIVEFSNQIRREGLSRSDAVVEAAVQRLRPILMTTGAMVLGTVPLALATGAGAESRQDIGWVIVGGLLVGTFFTLFVIPTVYTYISRRDMKPIVEAPSDAELAAEGAQGHVAH</sequence>
<keyword evidence="6 8" id="KW-1133">Transmembrane helix</keyword>
<dbReference type="GO" id="GO:0005886">
    <property type="term" value="C:plasma membrane"/>
    <property type="evidence" value="ECO:0007669"/>
    <property type="project" value="UniProtKB-SubCell"/>
</dbReference>
<dbReference type="Gene3D" id="3.30.70.1320">
    <property type="entry name" value="Multidrug efflux transporter AcrB pore domain like"/>
    <property type="match status" value="1"/>
</dbReference>
<feature type="transmembrane region" description="Helical" evidence="8">
    <location>
        <begin position="526"/>
        <end position="545"/>
    </location>
</feature>
<evidence type="ECO:0000256" key="2">
    <source>
        <dbReference type="ARBA" id="ARBA00022448"/>
    </source>
</evidence>
<dbReference type="SUPFAM" id="SSF82714">
    <property type="entry name" value="Multidrug efflux transporter AcrB TolC docking domain, DN and DC subdomains"/>
    <property type="match status" value="2"/>
</dbReference>
<dbReference type="PANTHER" id="PTHR32063:SF28">
    <property type="entry name" value="BLR2861 PROTEIN"/>
    <property type="match status" value="1"/>
</dbReference>
<keyword evidence="3" id="KW-1003">Cell membrane</keyword>
<dbReference type="FunFam" id="3.30.70.1430:FF:000001">
    <property type="entry name" value="Efflux pump membrane transporter"/>
    <property type="match status" value="1"/>
</dbReference>
<dbReference type="OrthoDB" id="9806532at2"/>
<evidence type="ECO:0000256" key="5">
    <source>
        <dbReference type="ARBA" id="ARBA00022692"/>
    </source>
</evidence>
<dbReference type="PANTHER" id="PTHR32063">
    <property type="match status" value="1"/>
</dbReference>
<feature type="transmembrane region" description="Helical" evidence="8">
    <location>
        <begin position="386"/>
        <end position="410"/>
    </location>
</feature>
<proteinExistence type="predicted"/>
<evidence type="ECO:0000256" key="4">
    <source>
        <dbReference type="ARBA" id="ARBA00022519"/>
    </source>
</evidence>
<dbReference type="EMBL" id="LPZR01000189">
    <property type="protein sequence ID" value="KYO50877.1"/>
    <property type="molecule type" value="Genomic_DNA"/>
</dbReference>
<feature type="transmembrane region" description="Helical" evidence="8">
    <location>
        <begin position="12"/>
        <end position="29"/>
    </location>
</feature>
<dbReference type="GeneID" id="97241046"/>
<protein>
    <submittedName>
        <fullName evidence="9">Multidrug transporter AcrB</fullName>
    </submittedName>
</protein>
<organism evidence="9 10">
    <name type="scientific">Tistrella mobilis</name>
    <dbReference type="NCBI Taxonomy" id="171437"/>
    <lineage>
        <taxon>Bacteria</taxon>
        <taxon>Pseudomonadati</taxon>
        <taxon>Pseudomonadota</taxon>
        <taxon>Alphaproteobacteria</taxon>
        <taxon>Geminicoccales</taxon>
        <taxon>Geminicoccaceae</taxon>
        <taxon>Tistrella</taxon>
    </lineage>
</organism>
<feature type="transmembrane region" description="Helical" evidence="8">
    <location>
        <begin position="901"/>
        <end position="922"/>
    </location>
</feature>